<protein>
    <submittedName>
        <fullName evidence="3">Uncharacterized protein</fullName>
    </submittedName>
</protein>
<proteinExistence type="predicted"/>
<name>A0A974C5R6_XENLA</name>
<evidence type="ECO:0000256" key="2">
    <source>
        <dbReference type="SAM" id="SignalP"/>
    </source>
</evidence>
<evidence type="ECO:0000313" key="3">
    <source>
        <dbReference type="EMBL" id="OCT67046.1"/>
    </source>
</evidence>
<dbReference type="Proteomes" id="UP000694892">
    <property type="component" value="Chromosome 8L"/>
</dbReference>
<dbReference type="AlphaFoldDB" id="A0A974C5R6"/>
<dbReference type="EMBL" id="CM004480">
    <property type="protein sequence ID" value="OCT67046.1"/>
    <property type="molecule type" value="Genomic_DNA"/>
</dbReference>
<keyword evidence="1" id="KW-0472">Membrane</keyword>
<evidence type="ECO:0000256" key="1">
    <source>
        <dbReference type="SAM" id="Phobius"/>
    </source>
</evidence>
<organism evidence="3 4">
    <name type="scientific">Xenopus laevis</name>
    <name type="common">African clawed frog</name>
    <dbReference type="NCBI Taxonomy" id="8355"/>
    <lineage>
        <taxon>Eukaryota</taxon>
        <taxon>Metazoa</taxon>
        <taxon>Chordata</taxon>
        <taxon>Craniata</taxon>
        <taxon>Vertebrata</taxon>
        <taxon>Euteleostomi</taxon>
        <taxon>Amphibia</taxon>
        <taxon>Batrachia</taxon>
        <taxon>Anura</taxon>
        <taxon>Pipoidea</taxon>
        <taxon>Pipidae</taxon>
        <taxon>Xenopodinae</taxon>
        <taxon>Xenopus</taxon>
        <taxon>Xenopus</taxon>
    </lineage>
</organism>
<evidence type="ECO:0000313" key="4">
    <source>
        <dbReference type="Proteomes" id="UP000694892"/>
    </source>
</evidence>
<keyword evidence="1" id="KW-1133">Transmembrane helix</keyword>
<feature type="signal peptide" evidence="2">
    <location>
        <begin position="1"/>
        <end position="23"/>
    </location>
</feature>
<reference evidence="4" key="1">
    <citation type="journal article" date="2016" name="Nature">
        <title>Genome evolution in the allotetraploid frog Xenopus laevis.</title>
        <authorList>
            <person name="Session A.M."/>
            <person name="Uno Y."/>
            <person name="Kwon T."/>
            <person name="Chapman J.A."/>
            <person name="Toyoda A."/>
            <person name="Takahashi S."/>
            <person name="Fukui A."/>
            <person name="Hikosaka A."/>
            <person name="Suzuki A."/>
            <person name="Kondo M."/>
            <person name="van Heeringen S.J."/>
            <person name="Quigley I."/>
            <person name="Heinz S."/>
            <person name="Ogino H."/>
            <person name="Ochi H."/>
            <person name="Hellsten U."/>
            <person name="Lyons J.B."/>
            <person name="Simakov O."/>
            <person name="Putnam N."/>
            <person name="Stites J."/>
            <person name="Kuroki Y."/>
            <person name="Tanaka T."/>
            <person name="Michiue T."/>
            <person name="Watanabe M."/>
            <person name="Bogdanovic O."/>
            <person name="Lister R."/>
            <person name="Georgiou G."/>
            <person name="Paranjpe S.S."/>
            <person name="van Kruijsbergen I."/>
            <person name="Shu S."/>
            <person name="Carlson J."/>
            <person name="Kinoshita T."/>
            <person name="Ohta Y."/>
            <person name="Mawaribuchi S."/>
            <person name="Jenkins J."/>
            <person name="Grimwood J."/>
            <person name="Schmutz J."/>
            <person name="Mitros T."/>
            <person name="Mozaffari S.V."/>
            <person name="Suzuki Y."/>
            <person name="Haramoto Y."/>
            <person name="Yamamoto T.S."/>
            <person name="Takagi C."/>
            <person name="Heald R."/>
            <person name="Miller K."/>
            <person name="Haudenschild C."/>
            <person name="Kitzman J."/>
            <person name="Nakayama T."/>
            <person name="Izutsu Y."/>
            <person name="Robert J."/>
            <person name="Fortriede J."/>
            <person name="Burns K."/>
            <person name="Lotay V."/>
            <person name="Karimi K."/>
            <person name="Yasuoka Y."/>
            <person name="Dichmann D.S."/>
            <person name="Flajnik M.F."/>
            <person name="Houston D.W."/>
            <person name="Shendure J."/>
            <person name="DuPasquier L."/>
            <person name="Vize P.D."/>
            <person name="Zorn A.M."/>
            <person name="Ito M."/>
            <person name="Marcotte E.M."/>
            <person name="Wallingford J.B."/>
            <person name="Ito Y."/>
            <person name="Asashima M."/>
            <person name="Ueno N."/>
            <person name="Matsuda Y."/>
            <person name="Veenstra G.J."/>
            <person name="Fujiyama A."/>
            <person name="Harland R.M."/>
            <person name="Taira M."/>
            <person name="Rokhsar D.S."/>
        </authorList>
    </citation>
    <scope>NUCLEOTIDE SEQUENCE [LARGE SCALE GENOMIC DNA]</scope>
    <source>
        <strain evidence="4">J</strain>
    </source>
</reference>
<keyword evidence="2" id="KW-0732">Signal</keyword>
<feature type="transmembrane region" description="Helical" evidence="1">
    <location>
        <begin position="81"/>
        <end position="99"/>
    </location>
</feature>
<gene>
    <name evidence="3" type="ORF">XELAEV_18038328mg</name>
</gene>
<feature type="chain" id="PRO_5037997878" evidence="2">
    <location>
        <begin position="24"/>
        <end position="108"/>
    </location>
</feature>
<keyword evidence="1" id="KW-0812">Transmembrane</keyword>
<sequence length="108" mass="12345">MQSTSKLMSLFLLILMGTELTQTYMDCPFPNCGSPISFSKLLHLLGSICLWLFVHLYRLFPNCIKCGYGYSMDTHDSCVSNPGFLPLLGVHFLWLYAWFSCPFPNCMK</sequence>
<accession>A0A974C5R6</accession>
<feature type="transmembrane region" description="Helical" evidence="1">
    <location>
        <begin position="41"/>
        <end position="60"/>
    </location>
</feature>